<name>A0A5B7DW58_PORTR</name>
<proteinExistence type="predicted"/>
<dbReference type="EMBL" id="VSRR010001448">
    <property type="protein sequence ID" value="MPC25337.1"/>
    <property type="molecule type" value="Genomic_DNA"/>
</dbReference>
<dbReference type="AlphaFoldDB" id="A0A5B7DW58"/>
<gene>
    <name evidence="1" type="ORF">E2C01_018443</name>
</gene>
<dbReference type="Proteomes" id="UP000324222">
    <property type="component" value="Unassembled WGS sequence"/>
</dbReference>
<keyword evidence="2" id="KW-1185">Reference proteome</keyword>
<organism evidence="1 2">
    <name type="scientific">Portunus trituberculatus</name>
    <name type="common">Swimming crab</name>
    <name type="synonym">Neptunus trituberculatus</name>
    <dbReference type="NCBI Taxonomy" id="210409"/>
    <lineage>
        <taxon>Eukaryota</taxon>
        <taxon>Metazoa</taxon>
        <taxon>Ecdysozoa</taxon>
        <taxon>Arthropoda</taxon>
        <taxon>Crustacea</taxon>
        <taxon>Multicrustacea</taxon>
        <taxon>Malacostraca</taxon>
        <taxon>Eumalacostraca</taxon>
        <taxon>Eucarida</taxon>
        <taxon>Decapoda</taxon>
        <taxon>Pleocyemata</taxon>
        <taxon>Brachyura</taxon>
        <taxon>Eubrachyura</taxon>
        <taxon>Portunoidea</taxon>
        <taxon>Portunidae</taxon>
        <taxon>Portuninae</taxon>
        <taxon>Portunus</taxon>
    </lineage>
</organism>
<sequence>MDIKPSQLCSTSLGKVLVIWSGCPLFRVSQASVIPPLLASYRAGLSPLTRQCTLATSVHLEENFVGSSTMGCSPLQYLKV</sequence>
<comment type="caution">
    <text evidence="1">The sequence shown here is derived from an EMBL/GenBank/DDBJ whole genome shotgun (WGS) entry which is preliminary data.</text>
</comment>
<evidence type="ECO:0000313" key="1">
    <source>
        <dbReference type="EMBL" id="MPC25337.1"/>
    </source>
</evidence>
<evidence type="ECO:0000313" key="2">
    <source>
        <dbReference type="Proteomes" id="UP000324222"/>
    </source>
</evidence>
<accession>A0A5B7DW58</accession>
<protein>
    <submittedName>
        <fullName evidence="1">Uncharacterized protein</fullName>
    </submittedName>
</protein>
<reference evidence="1 2" key="1">
    <citation type="submission" date="2019-05" db="EMBL/GenBank/DDBJ databases">
        <title>Another draft genome of Portunus trituberculatus and its Hox gene families provides insights of decapod evolution.</title>
        <authorList>
            <person name="Jeong J.-H."/>
            <person name="Song I."/>
            <person name="Kim S."/>
            <person name="Choi T."/>
            <person name="Kim D."/>
            <person name="Ryu S."/>
            <person name="Kim W."/>
        </authorList>
    </citation>
    <scope>NUCLEOTIDE SEQUENCE [LARGE SCALE GENOMIC DNA]</scope>
    <source>
        <tissue evidence="1">Muscle</tissue>
    </source>
</reference>